<dbReference type="InterPro" id="IPR041219">
    <property type="entry name" value="Phage_lysozyme2"/>
</dbReference>
<name>A0A8S5LVY8_9CAUD</name>
<feature type="domain" description="Phage tail lysozyme" evidence="1">
    <location>
        <begin position="25"/>
        <end position="161"/>
    </location>
</feature>
<dbReference type="EMBL" id="BK014755">
    <property type="protein sequence ID" value="DAD74221.1"/>
    <property type="molecule type" value="Genomic_DNA"/>
</dbReference>
<dbReference type="Gene3D" id="1.10.530.10">
    <property type="match status" value="1"/>
</dbReference>
<evidence type="ECO:0000313" key="2">
    <source>
        <dbReference type="EMBL" id="DAD74221.1"/>
    </source>
</evidence>
<dbReference type="Pfam" id="PF18013">
    <property type="entry name" value="Phage_lysozyme2"/>
    <property type="match status" value="1"/>
</dbReference>
<evidence type="ECO:0000259" key="1">
    <source>
        <dbReference type="Pfam" id="PF18013"/>
    </source>
</evidence>
<protein>
    <submittedName>
        <fullName evidence="2">Morphogenesis protein 1 wall, phi29, hydrolase, infection</fullName>
    </submittedName>
</protein>
<dbReference type="GO" id="GO:0016787">
    <property type="term" value="F:hydrolase activity"/>
    <property type="evidence" value="ECO:0007669"/>
    <property type="project" value="UniProtKB-KW"/>
</dbReference>
<accession>A0A8S5LVY8</accession>
<organism evidence="2">
    <name type="scientific">Podoviridae sp. ctx9R1</name>
    <dbReference type="NCBI Taxonomy" id="2826589"/>
    <lineage>
        <taxon>Viruses</taxon>
        <taxon>Duplodnaviria</taxon>
        <taxon>Heunggongvirae</taxon>
        <taxon>Uroviricota</taxon>
        <taxon>Caudoviricetes</taxon>
    </lineage>
</organism>
<reference evidence="2" key="1">
    <citation type="journal article" date="2021" name="Proc. Natl. Acad. Sci. U.S.A.">
        <title>A Catalog of Tens of Thousands of Viruses from Human Metagenomes Reveals Hidden Associations with Chronic Diseases.</title>
        <authorList>
            <person name="Tisza M.J."/>
            <person name="Buck C.B."/>
        </authorList>
    </citation>
    <scope>NUCLEOTIDE SEQUENCE</scope>
    <source>
        <strain evidence="2">Ctx9R1</strain>
    </source>
</reference>
<keyword evidence="2" id="KW-0378">Hydrolase</keyword>
<sequence>MAWVVIEGTRKYLTKAQMENNAVEFNAYFTGKYTLESICGMLGNVQRESTLNPALKETVSVSSGWGLIQWTPSSNLTDYANAQGKDWKDGNLQCQLINAEVLEGYGGQWKPTKSYPYSGLEFSQLTDVEEAVKAYCFERERAGVLALDERIQNGKNWFEYLSGTPLPPTPLPPTPLTKRHLPIYMMMRRRF</sequence>
<proteinExistence type="predicted"/>